<feature type="region of interest" description="Disordered" evidence="1">
    <location>
        <begin position="210"/>
        <end position="399"/>
    </location>
</feature>
<dbReference type="AlphaFoldDB" id="A0A238V4W4"/>
<dbReference type="Proteomes" id="UP000198348">
    <property type="component" value="Unassembled WGS sequence"/>
</dbReference>
<keyword evidence="3" id="KW-1185">Reference proteome</keyword>
<feature type="compositionally biased region" description="Basic and acidic residues" evidence="1">
    <location>
        <begin position="362"/>
        <end position="386"/>
    </location>
</feature>
<name>A0A238V4W4_9PSEU</name>
<accession>A0A238V4W4</accession>
<proteinExistence type="predicted"/>
<feature type="compositionally biased region" description="Basic and acidic residues" evidence="1">
    <location>
        <begin position="261"/>
        <end position="270"/>
    </location>
</feature>
<feature type="compositionally biased region" description="Basic and acidic residues" evidence="1">
    <location>
        <begin position="287"/>
        <end position="303"/>
    </location>
</feature>
<organism evidence="2 3">
    <name type="scientific">Haloechinothrix alba</name>
    <dbReference type="NCBI Taxonomy" id="664784"/>
    <lineage>
        <taxon>Bacteria</taxon>
        <taxon>Bacillati</taxon>
        <taxon>Actinomycetota</taxon>
        <taxon>Actinomycetes</taxon>
        <taxon>Pseudonocardiales</taxon>
        <taxon>Pseudonocardiaceae</taxon>
        <taxon>Haloechinothrix</taxon>
    </lineage>
</organism>
<protein>
    <submittedName>
        <fullName evidence="2">Uncharacterized protein</fullName>
    </submittedName>
</protein>
<evidence type="ECO:0000256" key="1">
    <source>
        <dbReference type="SAM" id="MobiDB-lite"/>
    </source>
</evidence>
<sequence>MEVREGQRRGSTDMALRLHNMLHSFAGRLDDSALRRARELVARFRHDEAAELVAGVLIAGELPVRGAERDELAAVLELCGSDSTLADLVTVADTAVEAAPVHHFTGDQHPGQGIAYALDGVLRALPDIRAVHAVWRTTRAGAAAGPLPQRVVLVEVGRHGSAPATAYRVDDQLRRAGIRAVVEVGGVAAGWTTYHRQALDAAVPVWHAAQAATGEPSQQHAMPPPEPAHTPVTESPAETSPVDESPVEPRERPRKLAARHAAVEPRQERDPAEEDSGIPPNNLLMFDSERTQRREAVSARPTERVVPPEPSEPVGYGDEEAPAERTNELSSADVRQLRAALAGEEVATPDGWPTGIDPDAVDDPRLNERDRGLLRQLHAELAKREGPAPTDPGGNQTAG</sequence>
<evidence type="ECO:0000313" key="2">
    <source>
        <dbReference type="EMBL" id="SNR28643.1"/>
    </source>
</evidence>
<dbReference type="EMBL" id="FZNW01000001">
    <property type="protein sequence ID" value="SNR28643.1"/>
    <property type="molecule type" value="Genomic_DNA"/>
</dbReference>
<evidence type="ECO:0000313" key="3">
    <source>
        <dbReference type="Proteomes" id="UP000198348"/>
    </source>
</evidence>
<gene>
    <name evidence="2" type="ORF">SAMN06265360_101242</name>
</gene>
<reference evidence="2 3" key="1">
    <citation type="submission" date="2017-06" db="EMBL/GenBank/DDBJ databases">
        <authorList>
            <person name="Kim H.J."/>
            <person name="Triplett B.A."/>
        </authorList>
    </citation>
    <scope>NUCLEOTIDE SEQUENCE [LARGE SCALE GENOMIC DNA]</scope>
    <source>
        <strain evidence="2 3">DSM 45207</strain>
    </source>
</reference>